<dbReference type="EMBL" id="CP113517">
    <property type="protein sequence ID" value="WAR42919.1"/>
    <property type="molecule type" value="Genomic_DNA"/>
</dbReference>
<protein>
    <submittedName>
        <fullName evidence="1">Uncharacterized protein</fullName>
    </submittedName>
</protein>
<reference evidence="1" key="1">
    <citation type="submission" date="2022-11" db="EMBL/GenBank/DDBJ databases">
        <title>Methylomonas rapida sp. nov., Carotenoid-Producing Obligate Methanotrophs with High Growth Characteristics and Biotechnological Potential.</title>
        <authorList>
            <person name="Tikhonova E.N."/>
            <person name="Suleimanov R.Z."/>
            <person name="Miroshnikov K."/>
            <person name="Oshkin I.Y."/>
            <person name="Belova S.E."/>
            <person name="Danilova O.V."/>
            <person name="Ashikhmin A."/>
            <person name="Konopkin A."/>
            <person name="But S.Y."/>
            <person name="Khmelenina V.N."/>
            <person name="Kuznetsov N."/>
            <person name="Pimenov N.V."/>
            <person name="Dedysh S.N."/>
        </authorList>
    </citation>
    <scope>NUCLEOTIDE SEQUENCE</scope>
    <source>
        <strain evidence="1">MP1</strain>
    </source>
</reference>
<dbReference type="RefSeq" id="WP_255187903.1">
    <property type="nucleotide sequence ID" value="NZ_CP113517.1"/>
</dbReference>
<evidence type="ECO:0000313" key="2">
    <source>
        <dbReference type="Proteomes" id="UP001162780"/>
    </source>
</evidence>
<keyword evidence="2" id="KW-1185">Reference proteome</keyword>
<organism evidence="1 2">
    <name type="scientific">Methylomonas rapida</name>
    <dbReference type="NCBI Taxonomy" id="2963939"/>
    <lineage>
        <taxon>Bacteria</taxon>
        <taxon>Pseudomonadati</taxon>
        <taxon>Pseudomonadota</taxon>
        <taxon>Gammaproteobacteria</taxon>
        <taxon>Methylococcales</taxon>
        <taxon>Methylococcaceae</taxon>
        <taxon>Methylomonas</taxon>
    </lineage>
</organism>
<accession>A0ABY7GDQ0</accession>
<evidence type="ECO:0000313" key="1">
    <source>
        <dbReference type="EMBL" id="WAR42919.1"/>
    </source>
</evidence>
<dbReference type="Proteomes" id="UP001162780">
    <property type="component" value="Chromosome"/>
</dbReference>
<proteinExistence type="predicted"/>
<name>A0ABY7GDQ0_9GAMM</name>
<sequence>MVLCCTLDDDQEVMSWQDFRKQIAYEPTELQALIEQMPIDMLAGVMYTTAKRLSACAAD</sequence>
<gene>
    <name evidence="1" type="ORF">NM686_010945</name>
</gene>